<feature type="compositionally biased region" description="Polar residues" evidence="1">
    <location>
        <begin position="1"/>
        <end position="10"/>
    </location>
</feature>
<dbReference type="Proteomes" id="UP001165120">
    <property type="component" value="Unassembled WGS sequence"/>
</dbReference>
<dbReference type="AlphaFoldDB" id="A0A9W6T2U9"/>
<evidence type="ECO:0000313" key="2">
    <source>
        <dbReference type="EMBL" id="GME72597.1"/>
    </source>
</evidence>
<feature type="compositionally biased region" description="Acidic residues" evidence="1">
    <location>
        <begin position="23"/>
        <end position="50"/>
    </location>
</feature>
<comment type="caution">
    <text evidence="2">The sequence shown here is derived from an EMBL/GenBank/DDBJ whole genome shotgun (WGS) entry which is preliminary data.</text>
</comment>
<evidence type="ECO:0000256" key="1">
    <source>
        <dbReference type="SAM" id="MobiDB-lite"/>
    </source>
</evidence>
<dbReference type="EMBL" id="BSXN01001317">
    <property type="protein sequence ID" value="GME72597.1"/>
    <property type="molecule type" value="Genomic_DNA"/>
</dbReference>
<keyword evidence="3" id="KW-1185">Reference proteome</keyword>
<protein>
    <submittedName>
        <fullName evidence="2">Unnamed protein product</fullName>
    </submittedName>
</protein>
<organism evidence="2 3">
    <name type="scientific">Candida boidinii</name>
    <name type="common">Yeast</name>
    <dbReference type="NCBI Taxonomy" id="5477"/>
    <lineage>
        <taxon>Eukaryota</taxon>
        <taxon>Fungi</taxon>
        <taxon>Dikarya</taxon>
        <taxon>Ascomycota</taxon>
        <taxon>Saccharomycotina</taxon>
        <taxon>Pichiomycetes</taxon>
        <taxon>Pichiales</taxon>
        <taxon>Pichiaceae</taxon>
        <taxon>Ogataea</taxon>
        <taxon>Ogataea/Candida clade</taxon>
    </lineage>
</organism>
<evidence type="ECO:0000313" key="3">
    <source>
        <dbReference type="Proteomes" id="UP001165120"/>
    </source>
</evidence>
<name>A0A9W6T2U9_CANBO</name>
<reference evidence="2" key="1">
    <citation type="submission" date="2023-04" db="EMBL/GenBank/DDBJ databases">
        <title>Candida boidinii NBRC 10035.</title>
        <authorList>
            <person name="Ichikawa N."/>
            <person name="Sato H."/>
            <person name="Tonouchi N."/>
        </authorList>
    </citation>
    <scope>NUCLEOTIDE SEQUENCE</scope>
    <source>
        <strain evidence="2">NBRC 10035</strain>
    </source>
</reference>
<sequence>MATPSATPLQLRNREEPSINVWEDQDQDQDDDEYDDEDEDEIEDTTDTELQETVHSSNLSGHSICISKRQQPLVLVAKSAKGRATLETPARNKEACFGITINKQKIKRPMTPS</sequence>
<proteinExistence type="predicted"/>
<feature type="region of interest" description="Disordered" evidence="1">
    <location>
        <begin position="1"/>
        <end position="62"/>
    </location>
</feature>
<accession>A0A9W6T2U9</accession>
<gene>
    <name evidence="2" type="ORF">Cboi02_000368000</name>
</gene>